<keyword evidence="4" id="KW-0645">Protease</keyword>
<dbReference type="PANTHER" id="PTHR24221:SF654">
    <property type="entry name" value="ATP-BINDING CASSETTE SUB-FAMILY B MEMBER 6"/>
    <property type="match status" value="1"/>
</dbReference>
<dbReference type="Proteomes" id="UP001168435">
    <property type="component" value="Unassembled WGS sequence"/>
</dbReference>
<reference evidence="15" key="1">
    <citation type="submission" date="2023-06" db="EMBL/GenBank/DDBJ databases">
        <authorList>
            <person name="Zeman M."/>
            <person name="Kubasova T."/>
            <person name="Jahodarova E."/>
            <person name="Nykrynova M."/>
            <person name="Rychlik I."/>
        </authorList>
    </citation>
    <scope>NUCLEOTIDE SEQUENCE</scope>
    <source>
        <strain evidence="15">176_SSukc20</strain>
    </source>
</reference>
<keyword evidence="5" id="KW-0067">ATP-binding</keyword>
<evidence type="ECO:0000256" key="10">
    <source>
        <dbReference type="SAM" id="MobiDB-lite"/>
    </source>
</evidence>
<keyword evidence="6" id="KW-0653">Protein transport</keyword>
<dbReference type="InterPro" id="IPR003439">
    <property type="entry name" value="ABC_transporter-like_ATP-bd"/>
</dbReference>
<feature type="transmembrane region" description="Helical" evidence="11">
    <location>
        <begin position="286"/>
        <end position="307"/>
    </location>
</feature>
<dbReference type="PROSITE" id="PS00211">
    <property type="entry name" value="ABC_TRANSPORTER_1"/>
    <property type="match status" value="1"/>
</dbReference>
<evidence type="ECO:0000259" key="12">
    <source>
        <dbReference type="PROSITE" id="PS50893"/>
    </source>
</evidence>
<keyword evidence="3" id="KW-0547">Nucleotide-binding</keyword>
<evidence type="ECO:0000259" key="14">
    <source>
        <dbReference type="PROSITE" id="PS50990"/>
    </source>
</evidence>
<name>A0ABT7XDK2_9ACTN</name>
<dbReference type="Pfam" id="PF00005">
    <property type="entry name" value="ABC_tran"/>
    <property type="match status" value="1"/>
</dbReference>
<evidence type="ECO:0000256" key="6">
    <source>
        <dbReference type="ARBA" id="ARBA00022927"/>
    </source>
</evidence>
<keyword evidence="7 11" id="KW-1133">Transmembrane helix</keyword>
<dbReference type="InterPro" id="IPR027417">
    <property type="entry name" value="P-loop_NTPase"/>
</dbReference>
<dbReference type="PROSITE" id="PS50893">
    <property type="entry name" value="ABC_TRANSPORTER_2"/>
    <property type="match status" value="1"/>
</dbReference>
<protein>
    <submittedName>
        <fullName evidence="15">NHLP family bacteriocin export ABC transporter peptidase/permease/ATPase subunit</fullName>
    </submittedName>
</protein>
<keyword evidence="6" id="KW-0813">Transport</keyword>
<organism evidence="15 16">
    <name type="scientific">Collinsella ihumii</name>
    <dbReference type="NCBI Taxonomy" id="1720204"/>
    <lineage>
        <taxon>Bacteria</taxon>
        <taxon>Bacillati</taxon>
        <taxon>Actinomycetota</taxon>
        <taxon>Coriobacteriia</taxon>
        <taxon>Coriobacteriales</taxon>
        <taxon>Coriobacteriaceae</taxon>
        <taxon>Collinsella</taxon>
    </lineage>
</organism>
<sequence length="754" mass="81529">MTGRLARRRACAPMRGLARRIPQIMQMEALECGAACLAMVCAYYGKWLPLEEVRRDCGVSRDGQSAANMLRAARAYGFDAQGFRYEMDALIEEGEFPCIVHWGFNHFVVLRGFNGAFAYLNDPARGEVRVPLEEFDREFTGIVLALEPGPEFMPGGAPASIAAFAGRRLHGTRSLVLFVTLTCAIVSLLGLVAPAVSQVFTDRIITGTNPDWLVPFVGALAIAYLLQVVTSALNAVYLLRLEGKMAVSSAASFFWHVLHLPMEFFSQRAAGDIMARAQTNAGIAKTIVGILTPLLVNAAMVVAYLVLMVAYSPLLSAVGIAAVAVNVAMALVISARRVNIARVQMRDEANLAAATMAGISMVETLKASGVETGFFRRWAGFQANANAQTVRYARIDQYLGLVPQLVTCTANIAVLVFGAWLIIAGDLSVGMLLAFQGFAAQFAAPVQGLIESLQAFQEMRTDMERLKDVMDYPTDPLCAEDEPQRDDDAAGERTAAAERTPSAERPPAAGLFMGKLRGGVRLDHVTFGYSPLAEPLLEDFSLDVEPGRSIALVGPSGCGKSTISKLISGLYRPWSGSVLLDGTPLEEVPRSARCASIGVIDQDITLFNDTISNNIRLWDESIEDFEVLLAARDAQVHDDIMRRVGGYDGVLAEGGRDLSGGQRQRLEIARALAADPVILIMDEATSSLDAQTEAEVMRAIRRRGITLIVIAHRLSAIRDCDEIVVLDRGRVVERGTHDGLMGAGGLYERLVTAE</sequence>
<evidence type="ECO:0000256" key="7">
    <source>
        <dbReference type="ARBA" id="ARBA00022989"/>
    </source>
</evidence>
<dbReference type="Gene3D" id="3.40.50.300">
    <property type="entry name" value="P-loop containing nucleotide triphosphate hydrolases"/>
    <property type="match status" value="1"/>
</dbReference>
<keyword evidence="8 11" id="KW-0472">Membrane</keyword>
<dbReference type="PROSITE" id="PS50929">
    <property type="entry name" value="ABC_TM1F"/>
    <property type="match status" value="1"/>
</dbReference>
<comment type="caution">
    <text evidence="15">The sequence shown here is derived from an EMBL/GenBank/DDBJ whole genome shotgun (WGS) entry which is preliminary data.</text>
</comment>
<dbReference type="NCBIfam" id="TIGR03796">
    <property type="entry name" value="NHLM_micro_ABC1"/>
    <property type="match status" value="1"/>
</dbReference>
<comment type="subcellular location">
    <subcellularLocation>
        <location evidence="1">Cell membrane</location>
        <topology evidence="1">Multi-pass membrane protein</topology>
    </subcellularLocation>
</comment>
<keyword evidence="16" id="KW-1185">Reference proteome</keyword>
<gene>
    <name evidence="15" type="ORF">QVN30_04145</name>
</gene>
<feature type="transmembrane region" description="Helical" evidence="11">
    <location>
        <begin position="175"/>
        <end position="196"/>
    </location>
</feature>
<evidence type="ECO:0000256" key="8">
    <source>
        <dbReference type="ARBA" id="ARBA00023136"/>
    </source>
</evidence>
<keyword evidence="9" id="KW-0080">Bacteriocin transport</keyword>
<accession>A0ABT7XDK2</accession>
<evidence type="ECO:0000256" key="1">
    <source>
        <dbReference type="ARBA" id="ARBA00004651"/>
    </source>
</evidence>
<dbReference type="InterPro" id="IPR036640">
    <property type="entry name" value="ABC1_TM_sf"/>
</dbReference>
<feature type="domain" description="Peptidase C39" evidence="14">
    <location>
        <begin position="26"/>
        <end position="146"/>
    </location>
</feature>
<dbReference type="EMBL" id="JAUEIQ010000003">
    <property type="protein sequence ID" value="MDN0063494.1"/>
    <property type="molecule type" value="Genomic_DNA"/>
</dbReference>
<dbReference type="PROSITE" id="PS50990">
    <property type="entry name" value="PEPTIDASE_C39"/>
    <property type="match status" value="1"/>
</dbReference>
<dbReference type="Gene3D" id="3.90.70.10">
    <property type="entry name" value="Cysteine proteinases"/>
    <property type="match status" value="1"/>
</dbReference>
<evidence type="ECO:0000313" key="16">
    <source>
        <dbReference type="Proteomes" id="UP001168435"/>
    </source>
</evidence>
<dbReference type="SUPFAM" id="SSF90123">
    <property type="entry name" value="ABC transporter transmembrane region"/>
    <property type="match status" value="1"/>
</dbReference>
<dbReference type="SUPFAM" id="SSF52540">
    <property type="entry name" value="P-loop containing nucleoside triphosphate hydrolases"/>
    <property type="match status" value="1"/>
</dbReference>
<dbReference type="InterPro" id="IPR017871">
    <property type="entry name" value="ABC_transporter-like_CS"/>
</dbReference>
<evidence type="ECO:0000259" key="13">
    <source>
        <dbReference type="PROSITE" id="PS50929"/>
    </source>
</evidence>
<keyword evidence="2 11" id="KW-0812">Transmembrane</keyword>
<evidence type="ECO:0000256" key="11">
    <source>
        <dbReference type="SAM" id="Phobius"/>
    </source>
</evidence>
<feature type="domain" description="ABC transmembrane type-1" evidence="13">
    <location>
        <begin position="177"/>
        <end position="458"/>
    </location>
</feature>
<dbReference type="Pfam" id="PF03412">
    <property type="entry name" value="Peptidase_C39"/>
    <property type="match status" value="1"/>
</dbReference>
<dbReference type="InterPro" id="IPR005074">
    <property type="entry name" value="Peptidase_C39"/>
</dbReference>
<feature type="transmembrane region" description="Helical" evidence="11">
    <location>
        <begin position="398"/>
        <end position="423"/>
    </location>
</feature>
<dbReference type="InterPro" id="IPR003593">
    <property type="entry name" value="AAA+_ATPase"/>
</dbReference>
<evidence type="ECO:0000256" key="4">
    <source>
        <dbReference type="ARBA" id="ARBA00022807"/>
    </source>
</evidence>
<reference evidence="15" key="2">
    <citation type="submission" date="2024-05" db="EMBL/GenBank/DDBJ databases">
        <title>Identification and characterization of horizontal gene transfer across gut microbiota members of farm animals based on homology search.</title>
        <authorList>
            <person name="Schwarzerova J."/>
            <person name="Nykrynova M."/>
            <person name="Jureckova K."/>
            <person name="Cejkova D."/>
            <person name="Rychlik I."/>
        </authorList>
    </citation>
    <scope>NUCLEOTIDE SEQUENCE</scope>
    <source>
        <strain evidence="15">176_SSukc20</strain>
    </source>
</reference>
<dbReference type="InterPro" id="IPR011527">
    <property type="entry name" value="ABC1_TM_dom"/>
</dbReference>
<feature type="domain" description="ABC transporter" evidence="12">
    <location>
        <begin position="520"/>
        <end position="753"/>
    </location>
</feature>
<keyword evidence="4" id="KW-0378">Hydrolase</keyword>
<dbReference type="CDD" id="cd18569">
    <property type="entry name" value="ABC_6TM_NHLM_bacteriocin"/>
    <property type="match status" value="1"/>
</dbReference>
<dbReference type="InterPro" id="IPR039421">
    <property type="entry name" value="Type_1_exporter"/>
</dbReference>
<dbReference type="PANTHER" id="PTHR24221">
    <property type="entry name" value="ATP-BINDING CASSETTE SUB-FAMILY B"/>
    <property type="match status" value="1"/>
</dbReference>
<keyword evidence="4" id="KW-0788">Thiol protease</keyword>
<evidence type="ECO:0000256" key="5">
    <source>
        <dbReference type="ARBA" id="ARBA00022840"/>
    </source>
</evidence>
<feature type="transmembrane region" description="Helical" evidence="11">
    <location>
        <begin position="216"/>
        <end position="239"/>
    </location>
</feature>
<dbReference type="InterPro" id="IPR022514">
    <property type="entry name" value="NHPM_micro_ABC1"/>
</dbReference>
<feature type="region of interest" description="Disordered" evidence="10">
    <location>
        <begin position="474"/>
        <end position="507"/>
    </location>
</feature>
<dbReference type="Gene3D" id="1.20.1560.10">
    <property type="entry name" value="ABC transporter type 1, transmembrane domain"/>
    <property type="match status" value="2"/>
</dbReference>
<feature type="transmembrane region" description="Helical" evidence="11">
    <location>
        <begin position="313"/>
        <end position="335"/>
    </location>
</feature>
<evidence type="ECO:0000256" key="2">
    <source>
        <dbReference type="ARBA" id="ARBA00022692"/>
    </source>
</evidence>
<evidence type="ECO:0000313" key="15">
    <source>
        <dbReference type="EMBL" id="MDN0063494.1"/>
    </source>
</evidence>
<dbReference type="RefSeq" id="WP_289835570.1">
    <property type="nucleotide sequence ID" value="NZ_JAUEIQ010000003.1"/>
</dbReference>
<evidence type="ECO:0000256" key="9">
    <source>
        <dbReference type="ARBA" id="ARBA00043264"/>
    </source>
</evidence>
<evidence type="ECO:0000256" key="3">
    <source>
        <dbReference type="ARBA" id="ARBA00022741"/>
    </source>
</evidence>
<proteinExistence type="predicted"/>
<dbReference type="Pfam" id="PF00664">
    <property type="entry name" value="ABC_membrane"/>
    <property type="match status" value="1"/>
</dbReference>
<dbReference type="SMART" id="SM00382">
    <property type="entry name" value="AAA"/>
    <property type="match status" value="1"/>
</dbReference>